<evidence type="ECO:0000313" key="3">
    <source>
        <dbReference type="Proteomes" id="UP000036938"/>
    </source>
</evidence>
<dbReference type="InterPro" id="IPR000182">
    <property type="entry name" value="GNAT_dom"/>
</dbReference>
<sequence>MTHPIEVLQDGALRLRPATPGDVPAIVAGLGDFEVAKWTAGIPHPFAEADVKLANEDGSPLWPDAGVIEWQGACVGTMRVDGRIGYWLARRAWGQGITTRAARLMLRAYFERTKDAGEVSACVFEGNPASVRVLEKLGFVRAEGACTGFCRARGEDLPQTNYRLTRDAWEGLA</sequence>
<dbReference type="Pfam" id="PF13302">
    <property type="entry name" value="Acetyltransf_3"/>
    <property type="match status" value="1"/>
</dbReference>
<comment type="caution">
    <text evidence="2">The sequence shown here is derived from an EMBL/GenBank/DDBJ whole genome shotgun (WGS) entry which is preliminary data.</text>
</comment>
<dbReference type="Gene3D" id="3.40.630.30">
    <property type="match status" value="1"/>
</dbReference>
<dbReference type="RefSeq" id="WP_050528968.1">
    <property type="nucleotide sequence ID" value="NZ_AQQZ01000001.1"/>
</dbReference>
<dbReference type="InterPro" id="IPR051531">
    <property type="entry name" value="N-acetyltransferase"/>
</dbReference>
<dbReference type="PANTHER" id="PTHR43792:SF1">
    <property type="entry name" value="N-ACETYLTRANSFERASE DOMAIN-CONTAINING PROTEIN"/>
    <property type="match status" value="1"/>
</dbReference>
<accession>A0A0L1JTZ8</accession>
<dbReference type="SUPFAM" id="SSF55729">
    <property type="entry name" value="Acyl-CoA N-acyltransferases (Nat)"/>
    <property type="match status" value="1"/>
</dbReference>
<dbReference type="GO" id="GO:0016747">
    <property type="term" value="F:acyltransferase activity, transferring groups other than amino-acyl groups"/>
    <property type="evidence" value="ECO:0007669"/>
    <property type="project" value="InterPro"/>
</dbReference>
<dbReference type="PROSITE" id="PS51186">
    <property type="entry name" value="GNAT"/>
    <property type="match status" value="1"/>
</dbReference>
<dbReference type="Proteomes" id="UP000036938">
    <property type="component" value="Unassembled WGS sequence"/>
</dbReference>
<organism evidence="2 3">
    <name type="scientific">Pseudaestuariivita atlantica</name>
    <dbReference type="NCBI Taxonomy" id="1317121"/>
    <lineage>
        <taxon>Bacteria</taxon>
        <taxon>Pseudomonadati</taxon>
        <taxon>Pseudomonadota</taxon>
        <taxon>Alphaproteobacteria</taxon>
        <taxon>Rhodobacterales</taxon>
        <taxon>Paracoccaceae</taxon>
        <taxon>Pseudaestuariivita</taxon>
    </lineage>
</organism>
<reference evidence="2 3" key="1">
    <citation type="journal article" date="2015" name="Int. J. Syst. Evol. Microbiol.">
        <title>Aestuariivita atlantica sp. nov., isolated from deep sea sediment of the Atlantic Ocean.</title>
        <authorList>
            <person name="Li G."/>
            <person name="Lai Q."/>
            <person name="Du Y."/>
            <person name="Liu X."/>
            <person name="Sun F."/>
            <person name="Shao Z."/>
        </authorList>
    </citation>
    <scope>NUCLEOTIDE SEQUENCE [LARGE SCALE GENOMIC DNA]</scope>
    <source>
        <strain evidence="2 3">22II-S11-z3</strain>
    </source>
</reference>
<dbReference type="STRING" id="1317121.ATO11_01000"/>
<proteinExistence type="predicted"/>
<dbReference type="AlphaFoldDB" id="A0A0L1JTZ8"/>
<evidence type="ECO:0000313" key="2">
    <source>
        <dbReference type="EMBL" id="KNG95249.1"/>
    </source>
</evidence>
<dbReference type="EMBL" id="AQQZ01000001">
    <property type="protein sequence ID" value="KNG95249.1"/>
    <property type="molecule type" value="Genomic_DNA"/>
</dbReference>
<dbReference type="PANTHER" id="PTHR43792">
    <property type="entry name" value="GNAT FAMILY, PUTATIVE (AFU_ORTHOLOGUE AFUA_3G00765)-RELATED-RELATED"/>
    <property type="match status" value="1"/>
</dbReference>
<dbReference type="InterPro" id="IPR016181">
    <property type="entry name" value="Acyl_CoA_acyltransferase"/>
</dbReference>
<keyword evidence="3" id="KW-1185">Reference proteome</keyword>
<gene>
    <name evidence="2" type="ORF">ATO11_01000</name>
</gene>
<name>A0A0L1JTZ8_9RHOB</name>
<protein>
    <recommendedName>
        <fullName evidence="1">N-acetyltransferase domain-containing protein</fullName>
    </recommendedName>
</protein>
<evidence type="ECO:0000259" key="1">
    <source>
        <dbReference type="PROSITE" id="PS51186"/>
    </source>
</evidence>
<feature type="domain" description="N-acetyltransferase" evidence="1">
    <location>
        <begin position="13"/>
        <end position="167"/>
    </location>
</feature>
<dbReference type="OrthoDB" id="6293260at2"/>